<feature type="signal peptide" evidence="1">
    <location>
        <begin position="1"/>
        <end position="18"/>
    </location>
</feature>
<keyword evidence="3" id="KW-1185">Reference proteome</keyword>
<protein>
    <recommendedName>
        <fullName evidence="4">DUF1344 domain-containing protein</fullName>
    </recommendedName>
</protein>
<evidence type="ECO:0000313" key="3">
    <source>
        <dbReference type="Proteomes" id="UP001652564"/>
    </source>
</evidence>
<dbReference type="Proteomes" id="UP001652564">
    <property type="component" value="Unassembled WGS sequence"/>
</dbReference>
<accession>A0ABT2ZRF1</accession>
<evidence type="ECO:0000313" key="2">
    <source>
        <dbReference type="EMBL" id="MCV2873737.1"/>
    </source>
</evidence>
<dbReference type="RefSeq" id="WP_263740972.1">
    <property type="nucleotide sequence ID" value="NZ_JAOWKZ010000004.1"/>
</dbReference>
<evidence type="ECO:0000256" key="1">
    <source>
        <dbReference type="SAM" id="SignalP"/>
    </source>
</evidence>
<gene>
    <name evidence="2" type="ORF">OEZ71_15670</name>
</gene>
<feature type="chain" id="PRO_5045760136" description="DUF1344 domain-containing protein" evidence="1">
    <location>
        <begin position="19"/>
        <end position="84"/>
    </location>
</feature>
<reference evidence="2 3" key="1">
    <citation type="submission" date="2022-10" db="EMBL/GenBank/DDBJ databases">
        <title>Defluviimonas sp. nov., isolated from ocean surface sediments.</title>
        <authorList>
            <person name="He W."/>
            <person name="Wang L."/>
            <person name="Zhang D.-F."/>
        </authorList>
    </citation>
    <scope>NUCLEOTIDE SEQUENCE [LARGE SCALE GENOMIC DNA]</scope>
    <source>
        <strain evidence="2 3">WL0050</strain>
    </source>
</reference>
<dbReference type="EMBL" id="JAOWKZ010000004">
    <property type="protein sequence ID" value="MCV2873737.1"/>
    <property type="molecule type" value="Genomic_DNA"/>
</dbReference>
<organism evidence="2 3">
    <name type="scientific">Albidovulum litorale</name>
    <dbReference type="NCBI Taxonomy" id="2984134"/>
    <lineage>
        <taxon>Bacteria</taxon>
        <taxon>Pseudomonadati</taxon>
        <taxon>Pseudomonadota</taxon>
        <taxon>Alphaproteobacteria</taxon>
        <taxon>Rhodobacterales</taxon>
        <taxon>Paracoccaceae</taxon>
        <taxon>Albidovulum</taxon>
    </lineage>
</organism>
<sequence>MRALLLALTLVLSTPAIADETTGKILAFDRVANVIVLDDKTIWPLADTTEISPDLVAGDMVKIDYVGGGDAGVASITSILRVEG</sequence>
<proteinExistence type="predicted"/>
<evidence type="ECO:0008006" key="4">
    <source>
        <dbReference type="Google" id="ProtNLM"/>
    </source>
</evidence>
<keyword evidence="1" id="KW-0732">Signal</keyword>
<comment type="caution">
    <text evidence="2">The sequence shown here is derived from an EMBL/GenBank/DDBJ whole genome shotgun (WGS) entry which is preliminary data.</text>
</comment>
<name>A0ABT2ZRF1_9RHOB</name>